<feature type="domain" description="PPIase cyclophilin-type" evidence="6">
    <location>
        <begin position="1"/>
        <end position="146"/>
    </location>
</feature>
<dbReference type="GO" id="GO:0016018">
    <property type="term" value="F:cyclosporin A binding"/>
    <property type="evidence" value="ECO:0007669"/>
    <property type="project" value="TreeGrafter"/>
</dbReference>
<evidence type="ECO:0000256" key="1">
    <source>
        <dbReference type="ARBA" id="ARBA00000971"/>
    </source>
</evidence>
<evidence type="ECO:0000259" key="6">
    <source>
        <dbReference type="PROSITE" id="PS50072"/>
    </source>
</evidence>
<dbReference type="PANTHER" id="PTHR11071:SF561">
    <property type="entry name" value="PEPTIDYL-PROLYL CIS-TRANS ISOMERASE D-RELATED"/>
    <property type="match status" value="1"/>
</dbReference>
<gene>
    <name evidence="7" type="ORF">Zmor_016289</name>
</gene>
<dbReference type="GO" id="GO:0005737">
    <property type="term" value="C:cytoplasm"/>
    <property type="evidence" value="ECO:0007669"/>
    <property type="project" value="TreeGrafter"/>
</dbReference>
<keyword evidence="4" id="KW-0413">Isomerase</keyword>
<dbReference type="GO" id="GO:0006457">
    <property type="term" value="P:protein folding"/>
    <property type="evidence" value="ECO:0007669"/>
    <property type="project" value="TreeGrafter"/>
</dbReference>
<dbReference type="InterPro" id="IPR029000">
    <property type="entry name" value="Cyclophilin-like_dom_sf"/>
</dbReference>
<sequence>MELFSQVVPKTAENFRCLCTGEKDGRLSYKGVKIHRIIKNFMLQGGDILSGNGTGPSMSIFGGAFDDENFLLKHDEPFLLSMANRGPNTNGSQFFITTQPANHLNGKHVVFGKVIRGQDVVKLIEDVDTDSTDAPFSRITIMKCGELVKKLPSKENLKQSSKSKIKSASESKFNSFLFFFINNTTFSLGSSEDEKRENIEDFFKIVNEKNSNNEERLREAEATLERCSSLQEEKNEIKFLLEKINEQETLLGAVESLSEQLEKLKEMLETKDRECGALNHQLLEAEFRISSLDSLLETKSNEFIRLQTEVEGKNALKHENKNLHEQLAGALAREDESNKKLDQLKFEVCSKQSAFEAAEKDLSNESISIKHENLQQEYTILQETVDENAQQLLLAEEKLKELQSQYDTAKAERFSLYSVRSSICCLLYYCFLELERLKEVEALCNASKCATFCKRLNDLQTAENALKESLSAKEAEVIGYSTEVMEMKKELKQSYEKLETLKE</sequence>
<keyword evidence="3" id="KW-0697">Rotamase</keyword>
<evidence type="ECO:0000313" key="7">
    <source>
        <dbReference type="EMBL" id="KAJ3615603.1"/>
    </source>
</evidence>
<evidence type="ECO:0000256" key="4">
    <source>
        <dbReference type="ARBA" id="ARBA00023235"/>
    </source>
</evidence>
<evidence type="ECO:0000256" key="2">
    <source>
        <dbReference type="ARBA" id="ARBA00013194"/>
    </source>
</evidence>
<dbReference type="PRINTS" id="PR00153">
    <property type="entry name" value="CSAPPISMRASE"/>
</dbReference>
<keyword evidence="5" id="KW-0175">Coiled coil</keyword>
<proteinExistence type="predicted"/>
<dbReference type="Proteomes" id="UP001168821">
    <property type="component" value="Unassembled WGS sequence"/>
</dbReference>
<organism evidence="7 8">
    <name type="scientific">Zophobas morio</name>
    <dbReference type="NCBI Taxonomy" id="2755281"/>
    <lineage>
        <taxon>Eukaryota</taxon>
        <taxon>Metazoa</taxon>
        <taxon>Ecdysozoa</taxon>
        <taxon>Arthropoda</taxon>
        <taxon>Hexapoda</taxon>
        <taxon>Insecta</taxon>
        <taxon>Pterygota</taxon>
        <taxon>Neoptera</taxon>
        <taxon>Endopterygota</taxon>
        <taxon>Coleoptera</taxon>
        <taxon>Polyphaga</taxon>
        <taxon>Cucujiformia</taxon>
        <taxon>Tenebrionidae</taxon>
        <taxon>Zophobas</taxon>
    </lineage>
</organism>
<feature type="coiled-coil region" evidence="5">
    <location>
        <begin position="203"/>
        <end position="281"/>
    </location>
</feature>
<feature type="coiled-coil region" evidence="5">
    <location>
        <begin position="364"/>
        <end position="412"/>
    </location>
</feature>
<dbReference type="FunFam" id="2.40.100.10:FF:000025">
    <property type="entry name" value="Peptidyl-prolyl cis-trans isomerase CYP19-2"/>
    <property type="match status" value="1"/>
</dbReference>
<dbReference type="SUPFAM" id="SSF50891">
    <property type="entry name" value="Cyclophilin-like"/>
    <property type="match status" value="1"/>
</dbReference>
<dbReference type="GO" id="GO:0003755">
    <property type="term" value="F:peptidyl-prolyl cis-trans isomerase activity"/>
    <property type="evidence" value="ECO:0007669"/>
    <property type="project" value="UniProtKB-KW"/>
</dbReference>
<keyword evidence="8" id="KW-1185">Reference proteome</keyword>
<protein>
    <recommendedName>
        <fullName evidence="2">peptidylprolyl isomerase</fullName>
        <ecNumber evidence="2">5.2.1.8</ecNumber>
    </recommendedName>
</protein>
<dbReference type="InterPro" id="IPR002130">
    <property type="entry name" value="Cyclophilin-type_PPIase_dom"/>
</dbReference>
<accession>A0AA38LYR5</accession>
<dbReference type="EC" id="5.2.1.8" evidence="2"/>
<dbReference type="PROSITE" id="PS50072">
    <property type="entry name" value="CSA_PPIASE_2"/>
    <property type="match status" value="1"/>
</dbReference>
<reference evidence="7" key="1">
    <citation type="journal article" date="2023" name="G3 (Bethesda)">
        <title>Whole genome assemblies of Zophobas morio and Tenebrio molitor.</title>
        <authorList>
            <person name="Kaur S."/>
            <person name="Stinson S.A."/>
            <person name="diCenzo G.C."/>
        </authorList>
    </citation>
    <scope>NUCLEOTIDE SEQUENCE</scope>
    <source>
        <strain evidence="7">QUZm001</strain>
    </source>
</reference>
<comment type="catalytic activity">
    <reaction evidence="1">
        <text>[protein]-peptidylproline (omega=180) = [protein]-peptidylproline (omega=0)</text>
        <dbReference type="Rhea" id="RHEA:16237"/>
        <dbReference type="Rhea" id="RHEA-COMP:10747"/>
        <dbReference type="Rhea" id="RHEA-COMP:10748"/>
        <dbReference type="ChEBI" id="CHEBI:83833"/>
        <dbReference type="ChEBI" id="CHEBI:83834"/>
        <dbReference type="EC" id="5.2.1.8"/>
    </reaction>
</comment>
<dbReference type="Gene3D" id="2.40.100.10">
    <property type="entry name" value="Cyclophilin-like"/>
    <property type="match status" value="1"/>
</dbReference>
<evidence type="ECO:0000313" key="8">
    <source>
        <dbReference type="Proteomes" id="UP001168821"/>
    </source>
</evidence>
<dbReference type="AlphaFoldDB" id="A0AA38LYR5"/>
<dbReference type="Pfam" id="PF00160">
    <property type="entry name" value="Pro_isomerase"/>
    <property type="match status" value="1"/>
</dbReference>
<evidence type="ECO:0000256" key="5">
    <source>
        <dbReference type="SAM" id="Coils"/>
    </source>
</evidence>
<dbReference type="PANTHER" id="PTHR11071">
    <property type="entry name" value="PEPTIDYL-PROLYL CIS-TRANS ISOMERASE"/>
    <property type="match status" value="1"/>
</dbReference>
<evidence type="ECO:0000256" key="3">
    <source>
        <dbReference type="ARBA" id="ARBA00023110"/>
    </source>
</evidence>
<comment type="caution">
    <text evidence="7">The sequence shown here is derived from an EMBL/GenBank/DDBJ whole genome shotgun (WGS) entry which is preliminary data.</text>
</comment>
<dbReference type="EMBL" id="JALNTZ010004020">
    <property type="protein sequence ID" value="KAJ3615603.1"/>
    <property type="molecule type" value="Genomic_DNA"/>
</dbReference>
<name>A0AA38LYR5_9CUCU</name>